<reference evidence="2" key="1">
    <citation type="journal article" date="2023" name="Front. Plant Sci.">
        <title>Chromosomal-level genome assembly of Melastoma candidum provides insights into trichome evolution.</title>
        <authorList>
            <person name="Zhong Y."/>
            <person name="Wu W."/>
            <person name="Sun C."/>
            <person name="Zou P."/>
            <person name="Liu Y."/>
            <person name="Dai S."/>
            <person name="Zhou R."/>
        </authorList>
    </citation>
    <scope>NUCLEOTIDE SEQUENCE [LARGE SCALE GENOMIC DNA]</scope>
</reference>
<evidence type="ECO:0000313" key="1">
    <source>
        <dbReference type="EMBL" id="KAI4302750.1"/>
    </source>
</evidence>
<accession>A0ACB9KZU6</accession>
<sequence>MRTPALLLQCLPGLTPPERGNQSTSGVSERCSSTPIPAVEVLPSKAVHPLKYSGENFDQQGLGMLKGRLSVADVIGSGSSDIICSKPDGFLKSWDSSIDLVNVLKHEIRDGQLTFRGKRVLELGCHYGLPGIFACMKGASTVHFQDLSAEIIRCTTIPNVLIALEQVRDWQSHQPESPLTPSRQSLSPSVRFYAGDWDELHGVLSLVRNEDFEVNMGMNFCFPEEESVDGCSSHEESIVGQDFSLRRSRKLSGSRAWERASEANKGDDGYDVVLMAELPYSLASLRKLYALLKKCLRPPYGVAYLASKRNYVGFNSGTRHLRNLVDEEGIFGVRLVKEMADRDIWKFFLK</sequence>
<dbReference type="EMBL" id="CM042891">
    <property type="protein sequence ID" value="KAI4302750.1"/>
    <property type="molecule type" value="Genomic_DNA"/>
</dbReference>
<name>A0ACB9KZU6_9MYRT</name>
<dbReference type="Proteomes" id="UP001057402">
    <property type="component" value="Chromosome 12"/>
</dbReference>
<organism evidence="1 2">
    <name type="scientific">Melastoma candidum</name>
    <dbReference type="NCBI Taxonomy" id="119954"/>
    <lineage>
        <taxon>Eukaryota</taxon>
        <taxon>Viridiplantae</taxon>
        <taxon>Streptophyta</taxon>
        <taxon>Embryophyta</taxon>
        <taxon>Tracheophyta</taxon>
        <taxon>Spermatophyta</taxon>
        <taxon>Magnoliopsida</taxon>
        <taxon>eudicotyledons</taxon>
        <taxon>Gunneridae</taxon>
        <taxon>Pentapetalae</taxon>
        <taxon>rosids</taxon>
        <taxon>malvids</taxon>
        <taxon>Myrtales</taxon>
        <taxon>Melastomataceae</taxon>
        <taxon>Melastomatoideae</taxon>
        <taxon>Melastomateae</taxon>
        <taxon>Melastoma</taxon>
    </lineage>
</organism>
<gene>
    <name evidence="1" type="ORF">MLD38_038461</name>
</gene>
<proteinExistence type="predicted"/>
<protein>
    <submittedName>
        <fullName evidence="1">Uncharacterized protein</fullName>
    </submittedName>
</protein>
<comment type="caution">
    <text evidence="1">The sequence shown here is derived from an EMBL/GenBank/DDBJ whole genome shotgun (WGS) entry which is preliminary data.</text>
</comment>
<evidence type="ECO:0000313" key="2">
    <source>
        <dbReference type="Proteomes" id="UP001057402"/>
    </source>
</evidence>
<keyword evidence="2" id="KW-1185">Reference proteome</keyword>